<sequence>MKSPNLTLIADLLYIILVWFPFTVCVRTPTPSYAPDVMMNITAIKGQNVEFKCRIIDPGPYLVAFFRVEDTPRLISYDEQVFRQIEKYELKKKVTEEEWILTVKNVDETDAGGYSCQLNTNPVMARIGYLALRVPPIVSRSSTPSAVEVREGHNVTLNCEANGNPAPKITWRRQDRQIIRFNGATGYGASVYNGSELTLTRVSRKHMSEYVCVATNDIPPDETWTVKLHVTFEPSVIPQSTLVEVSLGSLARLVCNVEAWPRAMVTWYFNDVELFDSGSFRMEQSVTERYKTVHVLEVQYAESHHFGVYKCVAANDFGKEFATIRLVQSQPIFSSNQVLATEVSLGSGDTEKENIPTNSVDDEDGTEQKEAISTNTELRQTSHSFRLSACTSLVTVALILRIPCFLRILAIT</sequence>
<dbReference type="GO" id="GO:0043005">
    <property type="term" value="C:neuron projection"/>
    <property type="evidence" value="ECO:0007669"/>
    <property type="project" value="TreeGrafter"/>
</dbReference>
<keyword evidence="6" id="KW-1015">Disulfide bond</keyword>
<feature type="domain" description="Ig-like" evidence="10">
    <location>
        <begin position="135"/>
        <end position="231"/>
    </location>
</feature>
<dbReference type="InterPro" id="IPR013098">
    <property type="entry name" value="Ig_I-set"/>
</dbReference>
<evidence type="ECO:0000259" key="10">
    <source>
        <dbReference type="PROSITE" id="PS50835"/>
    </source>
</evidence>
<feature type="region of interest" description="Disordered" evidence="9">
    <location>
        <begin position="346"/>
        <end position="375"/>
    </location>
</feature>
<dbReference type="Pfam" id="PF13927">
    <property type="entry name" value="Ig_3"/>
    <property type="match status" value="1"/>
</dbReference>
<evidence type="ECO:0000256" key="4">
    <source>
        <dbReference type="ARBA" id="ARBA00022737"/>
    </source>
</evidence>
<comment type="subcellular location">
    <subcellularLocation>
        <location evidence="1">Cell membrane</location>
    </subcellularLocation>
</comment>
<dbReference type="InterPro" id="IPR013783">
    <property type="entry name" value="Ig-like_fold"/>
</dbReference>
<dbReference type="eggNOG" id="KOG3510">
    <property type="taxonomic scope" value="Eukaryota"/>
</dbReference>
<dbReference type="Pfam" id="PF07679">
    <property type="entry name" value="I-set"/>
    <property type="match status" value="1"/>
</dbReference>
<dbReference type="GO" id="GO:0005886">
    <property type="term" value="C:plasma membrane"/>
    <property type="evidence" value="ECO:0007669"/>
    <property type="project" value="UniProtKB-SubCell"/>
</dbReference>
<evidence type="ECO:0000256" key="5">
    <source>
        <dbReference type="ARBA" id="ARBA00023136"/>
    </source>
</evidence>
<keyword evidence="7" id="KW-0325">Glycoprotein</keyword>
<protein>
    <submittedName>
        <fullName evidence="12">Lachesin</fullName>
    </submittedName>
</protein>
<proteinExistence type="predicted"/>
<dbReference type="PROSITE" id="PS50835">
    <property type="entry name" value="IG_LIKE"/>
    <property type="match status" value="3"/>
</dbReference>
<dbReference type="SMART" id="SM00408">
    <property type="entry name" value="IGc2"/>
    <property type="match status" value="3"/>
</dbReference>
<feature type="domain" description="Ig-like" evidence="10">
    <location>
        <begin position="234"/>
        <end position="322"/>
    </location>
</feature>
<evidence type="ECO:0000256" key="8">
    <source>
        <dbReference type="ARBA" id="ARBA00023319"/>
    </source>
</evidence>
<evidence type="ECO:0000256" key="7">
    <source>
        <dbReference type="ARBA" id="ARBA00023180"/>
    </source>
</evidence>
<reference evidence="12" key="1">
    <citation type="submission" date="2016-11" db="UniProtKB">
        <authorList>
            <consortium name="WormBaseParasite"/>
        </authorList>
    </citation>
    <scope>IDENTIFICATION</scope>
</reference>
<organism evidence="11 12">
    <name type="scientific">Bursaphelenchus xylophilus</name>
    <name type="common">Pinewood nematode worm</name>
    <name type="synonym">Aphelenchoides xylophilus</name>
    <dbReference type="NCBI Taxonomy" id="6326"/>
    <lineage>
        <taxon>Eukaryota</taxon>
        <taxon>Metazoa</taxon>
        <taxon>Ecdysozoa</taxon>
        <taxon>Nematoda</taxon>
        <taxon>Chromadorea</taxon>
        <taxon>Rhabditida</taxon>
        <taxon>Tylenchina</taxon>
        <taxon>Tylenchomorpha</taxon>
        <taxon>Aphelenchoidea</taxon>
        <taxon>Aphelenchoididae</taxon>
        <taxon>Bursaphelenchus</taxon>
    </lineage>
</organism>
<accession>A0A1I7S8V1</accession>
<dbReference type="SMART" id="SM00409">
    <property type="entry name" value="IG"/>
    <property type="match status" value="3"/>
</dbReference>
<dbReference type="InterPro" id="IPR036179">
    <property type="entry name" value="Ig-like_dom_sf"/>
</dbReference>
<dbReference type="InterPro" id="IPR051170">
    <property type="entry name" value="Neural/epithelial_adhesion"/>
</dbReference>
<evidence type="ECO:0000256" key="1">
    <source>
        <dbReference type="ARBA" id="ARBA00004236"/>
    </source>
</evidence>
<dbReference type="InterPro" id="IPR003599">
    <property type="entry name" value="Ig_sub"/>
</dbReference>
<dbReference type="AlphaFoldDB" id="A0A1I7S8V1"/>
<dbReference type="Gene3D" id="2.60.40.10">
    <property type="entry name" value="Immunoglobulins"/>
    <property type="match status" value="3"/>
</dbReference>
<keyword evidence="8" id="KW-0393">Immunoglobulin domain</keyword>
<dbReference type="InterPro" id="IPR007110">
    <property type="entry name" value="Ig-like_dom"/>
</dbReference>
<dbReference type="SUPFAM" id="SSF48726">
    <property type="entry name" value="Immunoglobulin"/>
    <property type="match status" value="3"/>
</dbReference>
<dbReference type="PANTHER" id="PTHR12231:SF253">
    <property type="entry name" value="DPR-INTERACTING PROTEIN ETA, ISOFORM B-RELATED"/>
    <property type="match status" value="1"/>
</dbReference>
<evidence type="ECO:0000313" key="12">
    <source>
        <dbReference type="WBParaSite" id="BXY_0944600.1"/>
    </source>
</evidence>
<evidence type="ECO:0000256" key="2">
    <source>
        <dbReference type="ARBA" id="ARBA00022475"/>
    </source>
</evidence>
<keyword evidence="4" id="KW-0677">Repeat</keyword>
<dbReference type="WBParaSite" id="BXY_0944600.1">
    <property type="protein sequence ID" value="BXY_0944600.1"/>
    <property type="gene ID" value="BXY_0944600"/>
</dbReference>
<evidence type="ECO:0000313" key="11">
    <source>
        <dbReference type="Proteomes" id="UP000095284"/>
    </source>
</evidence>
<keyword evidence="2" id="KW-1003">Cell membrane</keyword>
<name>A0A1I7S8V1_BURXY</name>
<keyword evidence="3" id="KW-0732">Signal</keyword>
<feature type="domain" description="Ig-like" evidence="10">
    <location>
        <begin position="35"/>
        <end position="119"/>
    </location>
</feature>
<evidence type="ECO:0000256" key="9">
    <source>
        <dbReference type="SAM" id="MobiDB-lite"/>
    </source>
</evidence>
<dbReference type="InterPro" id="IPR003598">
    <property type="entry name" value="Ig_sub2"/>
</dbReference>
<dbReference type="Proteomes" id="UP000095284">
    <property type="component" value="Unplaced"/>
</dbReference>
<evidence type="ECO:0000256" key="6">
    <source>
        <dbReference type="ARBA" id="ARBA00023157"/>
    </source>
</evidence>
<evidence type="ECO:0000256" key="3">
    <source>
        <dbReference type="ARBA" id="ARBA00022729"/>
    </source>
</evidence>
<keyword evidence="5" id="KW-0472">Membrane</keyword>
<dbReference type="FunFam" id="2.60.40.10:FF:000328">
    <property type="entry name" value="CLUMA_CG000981, isoform A"/>
    <property type="match status" value="1"/>
</dbReference>
<dbReference type="PANTHER" id="PTHR12231">
    <property type="entry name" value="CTX-RELATED TYPE I TRANSMEMBRANE PROTEIN"/>
    <property type="match status" value="1"/>
</dbReference>